<organism evidence="1 2">
    <name type="scientific">Apiospora marii</name>
    <dbReference type="NCBI Taxonomy" id="335849"/>
    <lineage>
        <taxon>Eukaryota</taxon>
        <taxon>Fungi</taxon>
        <taxon>Dikarya</taxon>
        <taxon>Ascomycota</taxon>
        <taxon>Pezizomycotina</taxon>
        <taxon>Sordariomycetes</taxon>
        <taxon>Xylariomycetidae</taxon>
        <taxon>Amphisphaeriales</taxon>
        <taxon>Apiosporaceae</taxon>
        <taxon>Apiospora</taxon>
    </lineage>
</organism>
<evidence type="ECO:0000313" key="1">
    <source>
        <dbReference type="EMBL" id="KAK7998744.1"/>
    </source>
</evidence>
<gene>
    <name evidence="1" type="ORF">PG991_014939</name>
</gene>
<evidence type="ECO:0008006" key="3">
    <source>
        <dbReference type="Google" id="ProtNLM"/>
    </source>
</evidence>
<sequence length="115" mass="12662">MKIETQPPTVLQAGVAIKQPLAISDAQYDFLHAVLVDLPGEVVAGTSEPVTSPNAGRASFLDLKISCPGRYRIRVDAYTVGYGQATRQKCVVSREFTYQEHPEDKDKPTSQEKQI</sequence>
<comment type="caution">
    <text evidence="1">The sequence shown here is derived from an EMBL/GenBank/DDBJ whole genome shotgun (WGS) entry which is preliminary data.</text>
</comment>
<dbReference type="EMBL" id="JAQQWI010000020">
    <property type="protein sequence ID" value="KAK7998744.1"/>
    <property type="molecule type" value="Genomic_DNA"/>
</dbReference>
<reference evidence="1 2" key="1">
    <citation type="submission" date="2023-01" db="EMBL/GenBank/DDBJ databases">
        <title>Analysis of 21 Apiospora genomes using comparative genomics revels a genus with tremendous synthesis potential of carbohydrate active enzymes and secondary metabolites.</title>
        <authorList>
            <person name="Sorensen T."/>
        </authorList>
    </citation>
    <scope>NUCLEOTIDE SEQUENCE [LARGE SCALE GENOMIC DNA]</scope>
    <source>
        <strain evidence="1 2">CBS 20057</strain>
    </source>
</reference>
<evidence type="ECO:0000313" key="2">
    <source>
        <dbReference type="Proteomes" id="UP001396898"/>
    </source>
</evidence>
<name>A0ABR1R3I4_9PEZI</name>
<accession>A0ABR1R3I4</accession>
<protein>
    <recommendedName>
        <fullName evidence="3">Velvet domain-containing protein</fullName>
    </recommendedName>
</protein>
<keyword evidence="2" id="KW-1185">Reference proteome</keyword>
<dbReference type="Proteomes" id="UP001396898">
    <property type="component" value="Unassembled WGS sequence"/>
</dbReference>
<proteinExistence type="predicted"/>